<evidence type="ECO:0000313" key="2">
    <source>
        <dbReference type="EMBL" id="TWH73180.1"/>
    </source>
</evidence>
<evidence type="ECO:0000313" key="3">
    <source>
        <dbReference type="Proteomes" id="UP000321490"/>
    </source>
</evidence>
<feature type="compositionally biased region" description="Basic and acidic residues" evidence="1">
    <location>
        <begin position="1"/>
        <end position="11"/>
    </location>
</feature>
<accession>A0A562IQN9</accession>
<feature type="compositionally biased region" description="Acidic residues" evidence="1">
    <location>
        <begin position="38"/>
        <end position="47"/>
    </location>
</feature>
<dbReference type="AlphaFoldDB" id="A0A562IQN9"/>
<dbReference type="EMBL" id="VLKF01000001">
    <property type="protein sequence ID" value="TWH73180.1"/>
    <property type="molecule type" value="Genomic_DNA"/>
</dbReference>
<name>A0A562IQN9_9ACTN</name>
<dbReference type="Proteomes" id="UP000321490">
    <property type="component" value="Unassembled WGS sequence"/>
</dbReference>
<keyword evidence="3" id="KW-1185">Reference proteome</keyword>
<evidence type="ECO:0000256" key="1">
    <source>
        <dbReference type="SAM" id="MobiDB-lite"/>
    </source>
</evidence>
<organism evidence="2 3">
    <name type="scientific">Modestobacter roseus</name>
    <dbReference type="NCBI Taxonomy" id="1181884"/>
    <lineage>
        <taxon>Bacteria</taxon>
        <taxon>Bacillati</taxon>
        <taxon>Actinomycetota</taxon>
        <taxon>Actinomycetes</taxon>
        <taxon>Geodermatophilales</taxon>
        <taxon>Geodermatophilaceae</taxon>
        <taxon>Modestobacter</taxon>
    </lineage>
</organism>
<comment type="caution">
    <text evidence="2">The sequence shown here is derived from an EMBL/GenBank/DDBJ whole genome shotgun (WGS) entry which is preliminary data.</text>
</comment>
<dbReference type="RefSeq" id="WP_153362368.1">
    <property type="nucleotide sequence ID" value="NZ_ML762547.1"/>
</dbReference>
<reference evidence="2 3" key="1">
    <citation type="submission" date="2019-07" db="EMBL/GenBank/DDBJ databases">
        <title>R&amp;d 2014.</title>
        <authorList>
            <person name="Klenk H.-P."/>
        </authorList>
    </citation>
    <scope>NUCLEOTIDE SEQUENCE [LARGE SCALE GENOMIC DNA]</scope>
    <source>
        <strain evidence="2 3">DSM 45764</strain>
    </source>
</reference>
<proteinExistence type="predicted"/>
<feature type="region of interest" description="Disordered" evidence="1">
    <location>
        <begin position="1"/>
        <end position="49"/>
    </location>
</feature>
<gene>
    <name evidence="2" type="ORF">JD78_01703</name>
</gene>
<protein>
    <submittedName>
        <fullName evidence="2">Uncharacterized protein</fullName>
    </submittedName>
</protein>
<sequence>MPNYRVDDAGVRHAQQLIDAGQYDDQTPWSDAAPSTGEENEEREDEGQQGYAEWHLAVDPDEGEGAKGRHRFPYGDFEEVNRAALIHAEQRASQNDHEEIRRAAKDLLDRLDATRS</sequence>
<dbReference type="OrthoDB" id="1550983at2"/>